<evidence type="ECO:0008006" key="3">
    <source>
        <dbReference type="Google" id="ProtNLM"/>
    </source>
</evidence>
<organism evidence="1 2">
    <name type="scientific">Araneus ventricosus</name>
    <name type="common">Orbweaver spider</name>
    <name type="synonym">Epeira ventricosa</name>
    <dbReference type="NCBI Taxonomy" id="182803"/>
    <lineage>
        <taxon>Eukaryota</taxon>
        <taxon>Metazoa</taxon>
        <taxon>Ecdysozoa</taxon>
        <taxon>Arthropoda</taxon>
        <taxon>Chelicerata</taxon>
        <taxon>Arachnida</taxon>
        <taxon>Araneae</taxon>
        <taxon>Araneomorphae</taxon>
        <taxon>Entelegynae</taxon>
        <taxon>Araneoidea</taxon>
        <taxon>Araneidae</taxon>
        <taxon>Araneus</taxon>
    </lineage>
</organism>
<gene>
    <name evidence="1" type="ORF">AVEN_3235_1</name>
</gene>
<evidence type="ECO:0000313" key="2">
    <source>
        <dbReference type="Proteomes" id="UP000499080"/>
    </source>
</evidence>
<dbReference type="InterPro" id="IPR036397">
    <property type="entry name" value="RNaseH_sf"/>
</dbReference>
<dbReference type="Gene3D" id="3.30.420.10">
    <property type="entry name" value="Ribonuclease H-like superfamily/Ribonuclease H"/>
    <property type="match status" value="1"/>
</dbReference>
<protein>
    <recommendedName>
        <fullName evidence="3">Tc1-like transposase DDE domain-containing protein</fullName>
    </recommendedName>
</protein>
<dbReference type="Proteomes" id="UP000499080">
    <property type="component" value="Unassembled WGS sequence"/>
</dbReference>
<evidence type="ECO:0000313" key="1">
    <source>
        <dbReference type="EMBL" id="GBM49652.1"/>
    </source>
</evidence>
<comment type="caution">
    <text evidence="1">The sequence shown here is derived from an EMBL/GenBank/DDBJ whole genome shotgun (WGS) entry which is preliminary data.</text>
</comment>
<keyword evidence="2" id="KW-1185">Reference proteome</keyword>
<dbReference type="OrthoDB" id="7615851at2759"/>
<dbReference type="EMBL" id="BGPR01001266">
    <property type="protein sequence ID" value="GBM49652.1"/>
    <property type="molecule type" value="Genomic_DNA"/>
</dbReference>
<sequence length="125" mass="14503">MDDNARPYRARLVRSYRKSETIIQMTWPARSLDLNPIDHVWDMLGRRIAGSVCRQTPSSSSNRPYYRNGCYCHNKRSTKLLPACFAIVKHAFQLESIIPVISVYFPWHILPTNLGCRSLSNKMVF</sequence>
<reference evidence="1 2" key="1">
    <citation type="journal article" date="2019" name="Sci. Rep.">
        <title>Orb-weaving spider Araneus ventricosus genome elucidates the spidroin gene catalogue.</title>
        <authorList>
            <person name="Kono N."/>
            <person name="Nakamura H."/>
            <person name="Ohtoshi R."/>
            <person name="Moran D.A.P."/>
            <person name="Shinohara A."/>
            <person name="Yoshida Y."/>
            <person name="Fujiwara M."/>
            <person name="Mori M."/>
            <person name="Tomita M."/>
            <person name="Arakawa K."/>
        </authorList>
    </citation>
    <scope>NUCLEOTIDE SEQUENCE [LARGE SCALE GENOMIC DNA]</scope>
</reference>
<dbReference type="GO" id="GO:0003676">
    <property type="term" value="F:nucleic acid binding"/>
    <property type="evidence" value="ECO:0007669"/>
    <property type="project" value="InterPro"/>
</dbReference>
<proteinExistence type="predicted"/>
<accession>A0A4Y2G714</accession>
<dbReference type="AlphaFoldDB" id="A0A4Y2G714"/>
<name>A0A4Y2G714_ARAVE</name>